<organism evidence="1 2">
    <name type="scientific">Staurois parvus</name>
    <dbReference type="NCBI Taxonomy" id="386267"/>
    <lineage>
        <taxon>Eukaryota</taxon>
        <taxon>Metazoa</taxon>
        <taxon>Chordata</taxon>
        <taxon>Craniata</taxon>
        <taxon>Vertebrata</taxon>
        <taxon>Euteleostomi</taxon>
        <taxon>Amphibia</taxon>
        <taxon>Batrachia</taxon>
        <taxon>Anura</taxon>
        <taxon>Neobatrachia</taxon>
        <taxon>Ranoidea</taxon>
        <taxon>Ranidae</taxon>
        <taxon>Staurois</taxon>
    </lineage>
</organism>
<reference evidence="1" key="1">
    <citation type="submission" date="2023-05" db="EMBL/GenBank/DDBJ databases">
        <authorList>
            <person name="Stuckert A."/>
        </authorList>
    </citation>
    <scope>NUCLEOTIDE SEQUENCE</scope>
</reference>
<accession>A0ABN9C5T0</accession>
<comment type="caution">
    <text evidence="1">The sequence shown here is derived from an EMBL/GenBank/DDBJ whole genome shotgun (WGS) entry which is preliminary data.</text>
</comment>
<evidence type="ECO:0000313" key="2">
    <source>
        <dbReference type="Proteomes" id="UP001162483"/>
    </source>
</evidence>
<name>A0ABN9C5T0_9NEOB</name>
<proteinExistence type="predicted"/>
<evidence type="ECO:0000313" key="1">
    <source>
        <dbReference type="EMBL" id="CAI9555109.1"/>
    </source>
</evidence>
<dbReference type="EMBL" id="CATNWA010007939">
    <property type="protein sequence ID" value="CAI9555109.1"/>
    <property type="molecule type" value="Genomic_DNA"/>
</dbReference>
<protein>
    <submittedName>
        <fullName evidence="1">Uncharacterized protein</fullName>
    </submittedName>
</protein>
<feature type="non-terminal residue" evidence="1">
    <location>
        <position position="59"/>
    </location>
</feature>
<sequence length="59" mass="6748">MAVLCTAIHYSVPELTGRRTVSKQNSPPPLRRCLVISRCQRVITGRNPVIDIRGLEWWC</sequence>
<gene>
    <name evidence="1" type="ORF">SPARVUS_LOCUS4329943</name>
</gene>
<keyword evidence="2" id="KW-1185">Reference proteome</keyword>
<dbReference type="Proteomes" id="UP001162483">
    <property type="component" value="Unassembled WGS sequence"/>
</dbReference>